<feature type="region of interest" description="Disordered" evidence="1">
    <location>
        <begin position="464"/>
        <end position="516"/>
    </location>
</feature>
<accession>A0A818Z2K4</accession>
<dbReference type="EMBL" id="CAJNYU010004515">
    <property type="protein sequence ID" value="CAF3762743.1"/>
    <property type="molecule type" value="Genomic_DNA"/>
</dbReference>
<feature type="compositionally biased region" description="Polar residues" evidence="1">
    <location>
        <begin position="467"/>
        <end position="494"/>
    </location>
</feature>
<dbReference type="AlphaFoldDB" id="A0A818Z2K4"/>
<reference evidence="2" key="1">
    <citation type="submission" date="2021-02" db="EMBL/GenBank/DDBJ databases">
        <authorList>
            <person name="Nowell W R."/>
        </authorList>
    </citation>
    <scope>NUCLEOTIDE SEQUENCE</scope>
</reference>
<organism evidence="2 3">
    <name type="scientific">Rotaria socialis</name>
    <dbReference type="NCBI Taxonomy" id="392032"/>
    <lineage>
        <taxon>Eukaryota</taxon>
        <taxon>Metazoa</taxon>
        <taxon>Spiralia</taxon>
        <taxon>Gnathifera</taxon>
        <taxon>Rotifera</taxon>
        <taxon>Eurotatoria</taxon>
        <taxon>Bdelloidea</taxon>
        <taxon>Philodinida</taxon>
        <taxon>Philodinidae</taxon>
        <taxon>Rotaria</taxon>
    </lineage>
</organism>
<feature type="compositionally biased region" description="Low complexity" evidence="1">
    <location>
        <begin position="417"/>
        <end position="438"/>
    </location>
</feature>
<feature type="region of interest" description="Disordered" evidence="1">
    <location>
        <begin position="374"/>
        <end position="438"/>
    </location>
</feature>
<dbReference type="Proteomes" id="UP000663869">
    <property type="component" value="Unassembled WGS sequence"/>
</dbReference>
<sequence>MSIHNSTDPLPRPREPLSLEALCMIIKAKLRRDHPNAIFPYLPTINGNLASYLAFVRQHGSVIEGRYTLGSVPASDYDYVTCVYYNHHNIEISRLQISTKPVYGISSSPTGGYISLDGTYVPTRGVSNYGNAFGYRDSGICTSMCVSKFNMPNEQIKVDSATGISTWSIVPKRLDSSSTVRLEKVLVESSNADIGITTIVPVVQQNNGQLVELNSISGQANSPITDFPTDDNIDIFFVSVTMFPSYPDANQVDPLSSASCRQSQSLTMTSSSSNVNAQGNIWQINIDQTYGLSVKVDTLRVNTEEQRITGIVLLMLIDANQQQIGPFVSQINDGSILTIQNLPSTSISTIHLQFPDGTESSGYSVDMVLCPQTTAASSSHSRKPPHLGQAGQQRIPWQSPEPTPLNQQSQSWRSPYSGQSSQQLSPSQSQQLVPVNQQGHSRKLPYLGQVSQQQTTWLYPQPAPLNQLDQSWQSPYSGQAGQQQTPRQPNQTAKPGSPLGKIYDSSSFRDFPTTLR</sequence>
<name>A0A818Z2K4_9BILA</name>
<protein>
    <submittedName>
        <fullName evidence="2">Uncharacterized protein</fullName>
    </submittedName>
</protein>
<comment type="caution">
    <text evidence="2">The sequence shown here is derived from an EMBL/GenBank/DDBJ whole genome shotgun (WGS) entry which is preliminary data.</text>
</comment>
<evidence type="ECO:0000256" key="1">
    <source>
        <dbReference type="SAM" id="MobiDB-lite"/>
    </source>
</evidence>
<proteinExistence type="predicted"/>
<feature type="compositionally biased region" description="Polar residues" evidence="1">
    <location>
        <begin position="404"/>
        <end position="416"/>
    </location>
</feature>
<evidence type="ECO:0000313" key="2">
    <source>
        <dbReference type="EMBL" id="CAF3762743.1"/>
    </source>
</evidence>
<gene>
    <name evidence="2" type="ORF">FME351_LOCUS31487</name>
</gene>
<evidence type="ECO:0000313" key="3">
    <source>
        <dbReference type="Proteomes" id="UP000663869"/>
    </source>
</evidence>